<sequence>MASSSQQFNNTTGDANISDVPPSPSREPDTILSPARDNNTTIGPESDPHDGRETSVSLSSDEEDVEVLTERRMGKRPQ</sequence>
<evidence type="ECO:0000313" key="2">
    <source>
        <dbReference type="EMBL" id="PNX66321.1"/>
    </source>
</evidence>
<feature type="region of interest" description="Disordered" evidence="1">
    <location>
        <begin position="1"/>
        <end position="78"/>
    </location>
</feature>
<dbReference type="AlphaFoldDB" id="A0A2K3KJ47"/>
<gene>
    <name evidence="2" type="ORF">L195_g063006</name>
</gene>
<comment type="caution">
    <text evidence="2">The sequence shown here is derived from an EMBL/GenBank/DDBJ whole genome shotgun (WGS) entry which is preliminary data.</text>
</comment>
<evidence type="ECO:0000313" key="3">
    <source>
        <dbReference type="Proteomes" id="UP000236291"/>
    </source>
</evidence>
<reference evidence="2 3" key="1">
    <citation type="journal article" date="2014" name="Am. J. Bot.">
        <title>Genome assembly and annotation for red clover (Trifolium pratense; Fabaceae).</title>
        <authorList>
            <person name="Istvanek J."/>
            <person name="Jaros M."/>
            <person name="Krenek A."/>
            <person name="Repkova J."/>
        </authorList>
    </citation>
    <scope>NUCLEOTIDE SEQUENCE [LARGE SCALE GENOMIC DNA]</scope>
    <source>
        <strain evidence="3">cv. Tatra</strain>
        <tissue evidence="2">Young leaves</tissue>
    </source>
</reference>
<protein>
    <submittedName>
        <fullName evidence="2">Uncharacterized protein</fullName>
    </submittedName>
</protein>
<accession>A0A2K3KJ47</accession>
<evidence type="ECO:0000256" key="1">
    <source>
        <dbReference type="SAM" id="MobiDB-lite"/>
    </source>
</evidence>
<feature type="non-terminal residue" evidence="2">
    <location>
        <position position="78"/>
    </location>
</feature>
<name>A0A2K3KJ47_TRIPR</name>
<proteinExistence type="predicted"/>
<dbReference type="Proteomes" id="UP000236291">
    <property type="component" value="Unassembled WGS sequence"/>
</dbReference>
<organism evidence="2 3">
    <name type="scientific">Trifolium pratense</name>
    <name type="common">Red clover</name>
    <dbReference type="NCBI Taxonomy" id="57577"/>
    <lineage>
        <taxon>Eukaryota</taxon>
        <taxon>Viridiplantae</taxon>
        <taxon>Streptophyta</taxon>
        <taxon>Embryophyta</taxon>
        <taxon>Tracheophyta</taxon>
        <taxon>Spermatophyta</taxon>
        <taxon>Magnoliopsida</taxon>
        <taxon>eudicotyledons</taxon>
        <taxon>Gunneridae</taxon>
        <taxon>Pentapetalae</taxon>
        <taxon>rosids</taxon>
        <taxon>fabids</taxon>
        <taxon>Fabales</taxon>
        <taxon>Fabaceae</taxon>
        <taxon>Papilionoideae</taxon>
        <taxon>50 kb inversion clade</taxon>
        <taxon>NPAAA clade</taxon>
        <taxon>Hologalegina</taxon>
        <taxon>IRL clade</taxon>
        <taxon>Trifolieae</taxon>
        <taxon>Trifolium</taxon>
    </lineage>
</organism>
<reference evidence="2 3" key="2">
    <citation type="journal article" date="2017" name="Front. Plant Sci.">
        <title>Gene Classification and Mining of Molecular Markers Useful in Red Clover (Trifolium pratense) Breeding.</title>
        <authorList>
            <person name="Istvanek J."/>
            <person name="Dluhosova J."/>
            <person name="Dluhos P."/>
            <person name="Patkova L."/>
            <person name="Nedelnik J."/>
            <person name="Repkova J."/>
        </authorList>
    </citation>
    <scope>NUCLEOTIDE SEQUENCE [LARGE SCALE GENOMIC DNA]</scope>
    <source>
        <strain evidence="3">cv. Tatra</strain>
        <tissue evidence="2">Young leaves</tissue>
    </source>
</reference>
<feature type="compositionally biased region" description="Polar residues" evidence="1">
    <location>
        <begin position="1"/>
        <end position="15"/>
    </location>
</feature>
<dbReference type="EMBL" id="ASHM01192031">
    <property type="protein sequence ID" value="PNX66321.1"/>
    <property type="molecule type" value="Genomic_DNA"/>
</dbReference>